<dbReference type="STRING" id="1798474.A2118_01555"/>
<evidence type="ECO:0000313" key="2">
    <source>
        <dbReference type="EMBL" id="OGG40836.1"/>
    </source>
</evidence>
<evidence type="ECO:0000313" key="3">
    <source>
        <dbReference type="Proteomes" id="UP000179014"/>
    </source>
</evidence>
<dbReference type="AlphaFoldDB" id="A0A1F6BV61"/>
<reference evidence="2 3" key="1">
    <citation type="journal article" date="2016" name="Nat. Commun.">
        <title>Thousands of microbial genomes shed light on interconnected biogeochemical processes in an aquifer system.</title>
        <authorList>
            <person name="Anantharaman K."/>
            <person name="Brown C.T."/>
            <person name="Hug L.A."/>
            <person name="Sharon I."/>
            <person name="Castelle C.J."/>
            <person name="Probst A.J."/>
            <person name="Thomas B.C."/>
            <person name="Singh A."/>
            <person name="Wilkins M.J."/>
            <person name="Karaoz U."/>
            <person name="Brodie E.L."/>
            <person name="Williams K.H."/>
            <person name="Hubbard S.S."/>
            <person name="Banfield J.F."/>
        </authorList>
    </citation>
    <scope>NUCLEOTIDE SEQUENCE [LARGE SCALE GENOMIC DNA]</scope>
</reference>
<name>A0A1F6BV61_9BACT</name>
<accession>A0A1F6BV61</accession>
<gene>
    <name evidence="2" type="ORF">A2118_01555</name>
</gene>
<sequence>MRRGLTKENTALENTKITLFKGKGVRKILHKNEWWFSVVDVVEAVTESERPRKYWSDLKKRLIQEGYTQLSEKIGQLKLLSADGKYYETDCGNTETMFRIVQSITSPKAEPFKRWLAKAGGDIAGGARKKLEKRLDRSIVTKKNYIKNPENKKLLQ</sequence>
<proteinExistence type="predicted"/>
<dbReference type="Pfam" id="PF02498">
    <property type="entry name" value="Bro-N"/>
    <property type="match status" value="1"/>
</dbReference>
<comment type="caution">
    <text evidence="2">The sequence shown here is derived from an EMBL/GenBank/DDBJ whole genome shotgun (WGS) entry which is preliminary data.</text>
</comment>
<protein>
    <recommendedName>
        <fullName evidence="1">Bro-N domain-containing protein</fullName>
    </recommendedName>
</protein>
<dbReference type="EMBL" id="MFKN01000025">
    <property type="protein sequence ID" value="OGG40836.1"/>
    <property type="molecule type" value="Genomic_DNA"/>
</dbReference>
<dbReference type="SMART" id="SM01040">
    <property type="entry name" value="Bro-N"/>
    <property type="match status" value="1"/>
</dbReference>
<organism evidence="2 3">
    <name type="scientific">Candidatus Kaiserbacteria bacterium GWA2_50_9</name>
    <dbReference type="NCBI Taxonomy" id="1798474"/>
    <lineage>
        <taxon>Bacteria</taxon>
        <taxon>Candidatus Kaiseribacteriota</taxon>
    </lineage>
</organism>
<evidence type="ECO:0000259" key="1">
    <source>
        <dbReference type="SMART" id="SM01040"/>
    </source>
</evidence>
<dbReference type="InterPro" id="IPR003497">
    <property type="entry name" value="BRO_N_domain"/>
</dbReference>
<feature type="domain" description="Bro-N" evidence="1">
    <location>
        <begin position="24"/>
        <end position="122"/>
    </location>
</feature>
<dbReference type="Proteomes" id="UP000179014">
    <property type="component" value="Unassembled WGS sequence"/>
</dbReference>